<dbReference type="OrthoDB" id="644067at2759"/>
<dbReference type="PANTHER" id="PTHR22952:SF433">
    <property type="entry name" value="PROTEIN FD"/>
    <property type="match status" value="1"/>
</dbReference>
<accession>A0A5N6QU13</accession>
<dbReference type="Proteomes" id="UP000327013">
    <property type="component" value="Chromosome 2"/>
</dbReference>
<dbReference type="InterPro" id="IPR043452">
    <property type="entry name" value="BZIP46-like"/>
</dbReference>
<dbReference type="InterPro" id="IPR046347">
    <property type="entry name" value="bZIP_sf"/>
</dbReference>
<comment type="subcellular location">
    <subcellularLocation>
        <location evidence="1">Nucleus</location>
    </subcellularLocation>
</comment>
<evidence type="ECO:0000256" key="2">
    <source>
        <dbReference type="ARBA" id="ARBA00023125"/>
    </source>
</evidence>
<evidence type="ECO:0000256" key="4">
    <source>
        <dbReference type="SAM" id="MobiDB-lite"/>
    </source>
</evidence>
<dbReference type="GO" id="GO:0003700">
    <property type="term" value="F:DNA-binding transcription factor activity"/>
    <property type="evidence" value="ECO:0007669"/>
    <property type="project" value="InterPro"/>
</dbReference>
<keyword evidence="7" id="KW-1185">Reference proteome</keyword>
<dbReference type="GO" id="GO:0005634">
    <property type="term" value="C:nucleus"/>
    <property type="evidence" value="ECO:0007669"/>
    <property type="project" value="UniProtKB-SubCell"/>
</dbReference>
<evidence type="ECO:0000259" key="5">
    <source>
        <dbReference type="PROSITE" id="PS00036"/>
    </source>
</evidence>
<keyword evidence="3" id="KW-0539">Nucleus</keyword>
<dbReference type="PROSITE" id="PS00036">
    <property type="entry name" value="BZIP_BASIC"/>
    <property type="match status" value="1"/>
</dbReference>
<dbReference type="Gene3D" id="1.20.5.170">
    <property type="match status" value="1"/>
</dbReference>
<dbReference type="SUPFAM" id="SSF57959">
    <property type="entry name" value="Leucine zipper domain"/>
    <property type="match status" value="1"/>
</dbReference>
<feature type="region of interest" description="Disordered" evidence="4">
    <location>
        <begin position="53"/>
        <end position="81"/>
    </location>
</feature>
<feature type="compositionally biased region" description="Low complexity" evidence="4">
    <location>
        <begin position="61"/>
        <end position="81"/>
    </location>
</feature>
<organism evidence="6 7">
    <name type="scientific">Carpinus fangiana</name>
    <dbReference type="NCBI Taxonomy" id="176857"/>
    <lineage>
        <taxon>Eukaryota</taxon>
        <taxon>Viridiplantae</taxon>
        <taxon>Streptophyta</taxon>
        <taxon>Embryophyta</taxon>
        <taxon>Tracheophyta</taxon>
        <taxon>Spermatophyta</taxon>
        <taxon>Magnoliopsida</taxon>
        <taxon>eudicotyledons</taxon>
        <taxon>Gunneridae</taxon>
        <taxon>Pentapetalae</taxon>
        <taxon>rosids</taxon>
        <taxon>fabids</taxon>
        <taxon>Fagales</taxon>
        <taxon>Betulaceae</taxon>
        <taxon>Carpinus</taxon>
    </lineage>
</organism>
<gene>
    <name evidence="6" type="ORF">FH972_007016</name>
</gene>
<proteinExistence type="predicted"/>
<evidence type="ECO:0000256" key="1">
    <source>
        <dbReference type="ARBA" id="ARBA00004123"/>
    </source>
</evidence>
<sequence>MRHDHSHILCPLAPVSLPPSPNSLGQLQPISHAAFMVPSAATEEGNSSLNETVRSLHNRGSPSSSKSISSTSSSSSASPFSISCLGDRTSRTTKTMEEVWKDINLASLQDQETASNNNVILQDFLARPFSKDPPPARIVSTTAADTAAAVYCPLPGSLAPPPATVLSLNSSCEFHFLDQSDPLRPNSHLQSNVTSFSSPFEALASSTGLPSFGMKRVPESDGSSGDRRHKRMIKNRESAARSRARKQECACLFLHIQTSWNLKLLTCWKRMQNFENSKNRPVYLYIIVGFRKEQCMYAYGMEE</sequence>
<dbReference type="GO" id="GO:0045893">
    <property type="term" value="P:positive regulation of DNA-templated transcription"/>
    <property type="evidence" value="ECO:0007669"/>
    <property type="project" value="InterPro"/>
</dbReference>
<dbReference type="AlphaFoldDB" id="A0A5N6QU13"/>
<reference evidence="6 7" key="1">
    <citation type="submission" date="2019-06" db="EMBL/GenBank/DDBJ databases">
        <title>A chromosomal-level reference genome of Carpinus fangiana (Coryloideae, Betulaceae).</title>
        <authorList>
            <person name="Yang X."/>
            <person name="Wang Z."/>
            <person name="Zhang L."/>
            <person name="Hao G."/>
            <person name="Liu J."/>
            <person name="Yang Y."/>
        </authorList>
    </citation>
    <scope>NUCLEOTIDE SEQUENCE [LARGE SCALE GENOMIC DNA]</scope>
    <source>
        <strain evidence="6">Cfa_2016G</strain>
        <tissue evidence="6">Leaf</tissue>
    </source>
</reference>
<name>A0A5N6QU13_9ROSI</name>
<evidence type="ECO:0000313" key="7">
    <source>
        <dbReference type="Proteomes" id="UP000327013"/>
    </source>
</evidence>
<dbReference type="CDD" id="cd14707">
    <property type="entry name" value="bZIP_plant_BZIP46"/>
    <property type="match status" value="1"/>
</dbReference>
<feature type="region of interest" description="Disordered" evidence="4">
    <location>
        <begin position="214"/>
        <end position="239"/>
    </location>
</feature>
<dbReference type="GO" id="GO:0003677">
    <property type="term" value="F:DNA binding"/>
    <property type="evidence" value="ECO:0007669"/>
    <property type="project" value="UniProtKB-KW"/>
</dbReference>
<evidence type="ECO:0000313" key="6">
    <source>
        <dbReference type="EMBL" id="KAE8010665.1"/>
    </source>
</evidence>
<keyword evidence="2" id="KW-0238">DNA-binding</keyword>
<evidence type="ECO:0000256" key="3">
    <source>
        <dbReference type="ARBA" id="ARBA00023242"/>
    </source>
</evidence>
<dbReference type="PANTHER" id="PTHR22952">
    <property type="entry name" value="CAMP-RESPONSE ELEMENT BINDING PROTEIN-RELATED"/>
    <property type="match status" value="1"/>
</dbReference>
<feature type="domain" description="BZIP" evidence="5">
    <location>
        <begin position="230"/>
        <end position="245"/>
    </location>
</feature>
<dbReference type="EMBL" id="CM017322">
    <property type="protein sequence ID" value="KAE8010665.1"/>
    <property type="molecule type" value="Genomic_DNA"/>
</dbReference>
<protein>
    <recommendedName>
        <fullName evidence="5">BZIP domain-containing protein</fullName>
    </recommendedName>
</protein>
<dbReference type="InterPro" id="IPR004827">
    <property type="entry name" value="bZIP"/>
</dbReference>